<dbReference type="AlphaFoldDB" id="A0AAN8BHL7"/>
<reference evidence="2 3" key="1">
    <citation type="journal article" date="2023" name="Mol. Biol. Evol.">
        <title>Genomics of Secondarily Temperate Adaptation in the Only Non-Antarctic Icefish.</title>
        <authorList>
            <person name="Rivera-Colon A.G."/>
            <person name="Rayamajhi N."/>
            <person name="Minhas B.F."/>
            <person name="Madrigal G."/>
            <person name="Bilyk K.T."/>
            <person name="Yoon V."/>
            <person name="Hune M."/>
            <person name="Gregory S."/>
            <person name="Cheng C.H.C."/>
            <person name="Catchen J.M."/>
        </authorList>
    </citation>
    <scope>NUCLEOTIDE SEQUENCE [LARGE SCALE GENOMIC DNA]</scope>
    <source>
        <strain evidence="2">JC2023a</strain>
    </source>
</reference>
<name>A0AAN8BHL7_9TELE</name>
<feature type="signal peptide" evidence="1">
    <location>
        <begin position="1"/>
        <end position="23"/>
    </location>
</feature>
<protein>
    <recommendedName>
        <fullName evidence="4">Secreted protein</fullName>
    </recommendedName>
</protein>
<gene>
    <name evidence="2" type="ORF">CesoFtcFv8_019092</name>
</gene>
<evidence type="ECO:0000256" key="1">
    <source>
        <dbReference type="SAM" id="SignalP"/>
    </source>
</evidence>
<keyword evidence="3" id="KW-1185">Reference proteome</keyword>
<sequence length="99" mass="10457">MKVFLCLYSTLLPSLTAPPTALAAEVMERGDAARAAALPITFTFLTSFPFPSSFPRIPAPSAAPFPTAVTSSHQKSLSTLFLSSSSLFFSTSDLCSSFS</sequence>
<proteinExistence type="predicted"/>
<dbReference type="EMBL" id="JAULUE010002060">
    <property type="protein sequence ID" value="KAK5885380.1"/>
    <property type="molecule type" value="Genomic_DNA"/>
</dbReference>
<accession>A0AAN8BHL7</accession>
<dbReference type="Proteomes" id="UP001335648">
    <property type="component" value="Unassembled WGS sequence"/>
</dbReference>
<comment type="caution">
    <text evidence="2">The sequence shown here is derived from an EMBL/GenBank/DDBJ whole genome shotgun (WGS) entry which is preliminary data.</text>
</comment>
<keyword evidence="1" id="KW-0732">Signal</keyword>
<evidence type="ECO:0000313" key="2">
    <source>
        <dbReference type="EMBL" id="KAK5885380.1"/>
    </source>
</evidence>
<evidence type="ECO:0008006" key="4">
    <source>
        <dbReference type="Google" id="ProtNLM"/>
    </source>
</evidence>
<organism evidence="2 3">
    <name type="scientific">Champsocephalus esox</name>
    <name type="common">pike icefish</name>
    <dbReference type="NCBI Taxonomy" id="159716"/>
    <lineage>
        <taxon>Eukaryota</taxon>
        <taxon>Metazoa</taxon>
        <taxon>Chordata</taxon>
        <taxon>Craniata</taxon>
        <taxon>Vertebrata</taxon>
        <taxon>Euteleostomi</taxon>
        <taxon>Actinopterygii</taxon>
        <taxon>Neopterygii</taxon>
        <taxon>Teleostei</taxon>
        <taxon>Neoteleostei</taxon>
        <taxon>Acanthomorphata</taxon>
        <taxon>Eupercaria</taxon>
        <taxon>Perciformes</taxon>
        <taxon>Notothenioidei</taxon>
        <taxon>Channichthyidae</taxon>
        <taxon>Champsocephalus</taxon>
    </lineage>
</organism>
<evidence type="ECO:0000313" key="3">
    <source>
        <dbReference type="Proteomes" id="UP001335648"/>
    </source>
</evidence>
<feature type="chain" id="PRO_5042822346" description="Secreted protein" evidence="1">
    <location>
        <begin position="24"/>
        <end position="99"/>
    </location>
</feature>